<evidence type="ECO:0000256" key="1">
    <source>
        <dbReference type="SAM" id="MobiDB-lite"/>
    </source>
</evidence>
<dbReference type="VEuPathDB" id="AmoebaDB:FDP41_004696"/>
<dbReference type="RefSeq" id="XP_044560733.1">
    <property type="nucleotide sequence ID" value="XM_044708137.1"/>
</dbReference>
<protein>
    <submittedName>
        <fullName evidence="2">Uncharacterized protein</fullName>
    </submittedName>
</protein>
<evidence type="ECO:0000313" key="2">
    <source>
        <dbReference type="EMBL" id="KAF0976020.1"/>
    </source>
</evidence>
<comment type="caution">
    <text evidence="2">The sequence shown here is derived from an EMBL/GenBank/DDBJ whole genome shotgun (WGS) entry which is preliminary data.</text>
</comment>
<dbReference type="GeneID" id="68111914"/>
<dbReference type="VEuPathDB" id="AmoebaDB:NfTy_084610"/>
<proteinExistence type="predicted"/>
<name>A0A6A5BQ48_NAEFO</name>
<dbReference type="Proteomes" id="UP000444721">
    <property type="component" value="Unassembled WGS sequence"/>
</dbReference>
<feature type="region of interest" description="Disordered" evidence="1">
    <location>
        <begin position="137"/>
        <end position="157"/>
    </location>
</feature>
<feature type="compositionally biased region" description="Polar residues" evidence="1">
    <location>
        <begin position="142"/>
        <end position="153"/>
    </location>
</feature>
<keyword evidence="3" id="KW-1185">Reference proteome</keyword>
<sequence length="444" mass="50081">MSGQQSSTSTQLLVLNEKRLNQAEREKMIHHQKEQQLSVCELKGVVVTNDRCHQEHPKEETDEGQPTVISLTENTSNLSRQHTDKGQEPSDVSTKQNVDHDDARTKQVNTKKEVKEGPLAVLEKDKIHEEDIIVLEQEESSSDSNAPQQGQGDSTTTTSENCFIFIEGLPKTLKTVIGSAGNVNTEVSELLKQKIQDLRANFAKIVQNHSQSKFNKIQYFQLPKDPSSPEYNFQNLDGTKSTRETRDGLPDWVTENPLYQAILPFAKYSNAKVEHETNVIYFVFTRSGLVYVGQTRFGIIGRFKGPGSHSDFSHVKLMEMAKLRIWQTVSDFVLGMMSPEDIYVTSITVVTYFPPEPCGEDSDGEILLENQGFYSTLINGCNDEILQSFQNQDDESARLLVERLFIGYCHASYIPSLNLQKGSEKTQKISDNDCKYIIEKLSNA</sequence>
<gene>
    <name evidence="2" type="ORF">FDP41_004696</name>
</gene>
<feature type="compositionally biased region" description="Basic and acidic residues" evidence="1">
    <location>
        <begin position="97"/>
        <end position="122"/>
    </location>
</feature>
<evidence type="ECO:0000313" key="3">
    <source>
        <dbReference type="Proteomes" id="UP000444721"/>
    </source>
</evidence>
<feature type="region of interest" description="Disordered" evidence="1">
    <location>
        <begin position="75"/>
        <end position="122"/>
    </location>
</feature>
<organism evidence="2 3">
    <name type="scientific">Naegleria fowleri</name>
    <name type="common">Brain eating amoeba</name>
    <dbReference type="NCBI Taxonomy" id="5763"/>
    <lineage>
        <taxon>Eukaryota</taxon>
        <taxon>Discoba</taxon>
        <taxon>Heterolobosea</taxon>
        <taxon>Tetramitia</taxon>
        <taxon>Eutetramitia</taxon>
        <taxon>Vahlkampfiidae</taxon>
        <taxon>Naegleria</taxon>
    </lineage>
</organism>
<dbReference type="EMBL" id="VFQX01000041">
    <property type="protein sequence ID" value="KAF0976020.1"/>
    <property type="molecule type" value="Genomic_DNA"/>
</dbReference>
<accession>A0A6A5BQ48</accession>
<reference evidence="2 3" key="1">
    <citation type="journal article" date="2019" name="Sci. Rep.">
        <title>Nanopore sequencing improves the draft genome of the human pathogenic amoeba Naegleria fowleri.</title>
        <authorList>
            <person name="Liechti N."/>
            <person name="Schurch N."/>
            <person name="Bruggmann R."/>
            <person name="Wittwer M."/>
        </authorList>
    </citation>
    <scope>NUCLEOTIDE SEQUENCE [LARGE SCALE GENOMIC DNA]</scope>
    <source>
        <strain evidence="2 3">ATCC 30894</strain>
    </source>
</reference>
<dbReference type="VEuPathDB" id="AmoebaDB:NF0126690"/>
<dbReference type="AlphaFoldDB" id="A0A6A5BQ48"/>